<keyword evidence="3" id="KW-1185">Reference proteome</keyword>
<dbReference type="AlphaFoldDB" id="A0A7Y0L874"/>
<dbReference type="EMBL" id="JABBVZ010000112">
    <property type="protein sequence ID" value="NMP24458.1"/>
    <property type="molecule type" value="Genomic_DNA"/>
</dbReference>
<dbReference type="Proteomes" id="UP000533476">
    <property type="component" value="Unassembled WGS sequence"/>
</dbReference>
<dbReference type="EMBL" id="JABBVZ010000243">
    <property type="protein sequence ID" value="NMP25118.1"/>
    <property type="molecule type" value="Genomic_DNA"/>
</dbReference>
<accession>A0A7Y0L874</accession>
<dbReference type="Gene3D" id="3.50.50.60">
    <property type="entry name" value="FAD/NAD(P)-binding domain"/>
    <property type="match status" value="1"/>
</dbReference>
<comment type="caution">
    <text evidence="2">The sequence shown here is derived from an EMBL/GenBank/DDBJ whole genome shotgun (WGS) entry which is preliminary data.</text>
</comment>
<proteinExistence type="predicted"/>
<evidence type="ECO:0000313" key="2">
    <source>
        <dbReference type="EMBL" id="NMP25118.1"/>
    </source>
</evidence>
<reference evidence="2 3" key="1">
    <citation type="submission" date="2020-04" db="EMBL/GenBank/DDBJ databases">
        <authorList>
            <person name="Zhang R."/>
            <person name="Schippers A."/>
        </authorList>
    </citation>
    <scope>NUCLEOTIDE SEQUENCE [LARGE SCALE GENOMIC DNA]</scope>
    <source>
        <strain evidence="2 3">DSM 109850</strain>
    </source>
</reference>
<gene>
    <name evidence="1" type="ORF">HIJ39_19230</name>
    <name evidence="2" type="ORF">HIJ39_22745</name>
</gene>
<sequence>MTRVVLLGGGVGGSMVSNQLARELKSEIVRGEVEITVINASEVHV</sequence>
<name>A0A7Y0L874_9FIRM</name>
<evidence type="ECO:0000313" key="1">
    <source>
        <dbReference type="EMBL" id="NMP24458.1"/>
    </source>
</evidence>
<protein>
    <submittedName>
        <fullName evidence="2">NAD(P)/FAD-dependent oxidoreductase</fullName>
    </submittedName>
</protein>
<dbReference type="InterPro" id="IPR036188">
    <property type="entry name" value="FAD/NAD-bd_sf"/>
</dbReference>
<feature type="non-terminal residue" evidence="2">
    <location>
        <position position="45"/>
    </location>
</feature>
<organism evidence="2 3">
    <name type="scientific">Sulfobacillus harzensis</name>
    <dbReference type="NCBI Taxonomy" id="2729629"/>
    <lineage>
        <taxon>Bacteria</taxon>
        <taxon>Bacillati</taxon>
        <taxon>Bacillota</taxon>
        <taxon>Clostridia</taxon>
        <taxon>Eubacteriales</taxon>
        <taxon>Clostridiales Family XVII. Incertae Sedis</taxon>
        <taxon>Sulfobacillus</taxon>
    </lineage>
</organism>
<evidence type="ECO:0000313" key="3">
    <source>
        <dbReference type="Proteomes" id="UP000533476"/>
    </source>
</evidence>